<reference evidence="2" key="1">
    <citation type="journal article" date="2020" name="bioRxiv">
        <title>Whole genome comparisons of ergot fungi reveals the divergence and evolution of species within the genus Claviceps are the result of varying mechanisms driving genome evolution and host range expansion.</title>
        <authorList>
            <person name="Wyka S.A."/>
            <person name="Mondo S.J."/>
            <person name="Liu M."/>
            <person name="Dettman J."/>
            <person name="Nalam V."/>
            <person name="Broders K.D."/>
        </authorList>
    </citation>
    <scope>NUCLEOTIDE SEQUENCE</scope>
    <source>
        <strain evidence="2">CCC 602</strain>
    </source>
</reference>
<feature type="compositionally biased region" description="Basic and acidic residues" evidence="1">
    <location>
        <begin position="153"/>
        <end position="163"/>
    </location>
</feature>
<accession>A0A9P7T322</accession>
<evidence type="ECO:0000256" key="1">
    <source>
        <dbReference type="SAM" id="MobiDB-lite"/>
    </source>
</evidence>
<name>A0A9P7T322_9HYPO</name>
<gene>
    <name evidence="2" type="ORF">E4U43_003961</name>
</gene>
<feature type="compositionally biased region" description="Basic residues" evidence="1">
    <location>
        <begin position="593"/>
        <end position="602"/>
    </location>
</feature>
<feature type="compositionally biased region" description="Basic and acidic residues" evidence="1">
    <location>
        <begin position="348"/>
        <end position="358"/>
    </location>
</feature>
<protein>
    <submittedName>
        <fullName evidence="2">Uncharacterized protein</fullName>
    </submittedName>
</protein>
<sequence>MAGNSPGNPMAFDPGQKREASIDSIHKPTSSQGLKARIRSLLLACIKSFGRKATLDSSACLESETPLVRKRAYGDVQRAIILRLSRDKQEHNQKQKQKQKHEDEKKHKRNHKLSDTAVHWTPLYSPSSFPLSGTSRYSSAYLGGSRPSMSLEKALRENERVEESPEMYWPDRGSSELGNLEAESQRSNLQGKRQNASRSSAEHLDDEDSGQKTFNGSLRKPDALNSSPLDAAFTDECRTSISQERDGQSESPVDGESASRVGQVPRREATCIPMRRRTILRTPGVATRPAPDLIPCTKSTQSALSPSSTSLASVSVSVSVSASVTRRGTRKGSESEGEALSQTPRGSSHTDKTKEAIRKGAAKPSPDSGCTPSGSTSRSSQRRLSNTDSASSFHASTKPLTRPVEQHPRVTKAPSSAAVDLNHATCTETSANLCAATATTRKTPALSSKLTSSTRQLARRSRHRARQSMFPAEPDSGFLPPRNHRTDDREDSGAETRRTVLENGSNKEDHGDRGSQHVEKANKTTARNTANWSRFPPLLRVQGHTTNARGSQREASPLASATSATETVPPRESGASRPPKKSVPAAVLPCSSLRKHHPHSRHVTTTATATAMFETPRRVPHPVKSPTGHFERPNNGPRPHQHENHVKAESNPPRGTSQPATSSPPPPPNLSKELPLEPPRKNTLRSTFFKRPRRTTEQSFPQRQRGASLPPVHAHASLSLSSLSPSSLIATKENTNRAGATPLLHYCSGPNSRHSPSDSSPCHNTAEASQKYRRQHHDQQQEQDKRKHSTLLHRPAFSDMDEAMAFDGARGSEPRYRVLHSYNSPAYKNLPIWG</sequence>
<organism evidence="2 3">
    <name type="scientific">Claviceps pusilla</name>
    <dbReference type="NCBI Taxonomy" id="123648"/>
    <lineage>
        <taxon>Eukaryota</taxon>
        <taxon>Fungi</taxon>
        <taxon>Dikarya</taxon>
        <taxon>Ascomycota</taxon>
        <taxon>Pezizomycotina</taxon>
        <taxon>Sordariomycetes</taxon>
        <taxon>Hypocreomycetidae</taxon>
        <taxon>Hypocreales</taxon>
        <taxon>Clavicipitaceae</taxon>
        <taxon>Claviceps</taxon>
    </lineage>
</organism>
<dbReference type="OrthoDB" id="5341904at2759"/>
<evidence type="ECO:0000313" key="2">
    <source>
        <dbReference type="EMBL" id="KAG6016278.1"/>
    </source>
</evidence>
<dbReference type="Proteomes" id="UP000748025">
    <property type="component" value="Unassembled WGS sequence"/>
</dbReference>
<keyword evidence="3" id="KW-1185">Reference proteome</keyword>
<feature type="compositionally biased region" description="Basic residues" evidence="1">
    <location>
        <begin position="457"/>
        <end position="466"/>
    </location>
</feature>
<feature type="compositionally biased region" description="Basic and acidic residues" evidence="1">
    <location>
        <begin position="84"/>
        <end position="93"/>
    </location>
</feature>
<feature type="compositionally biased region" description="Basic and acidic residues" evidence="1">
    <location>
        <begin position="235"/>
        <end position="248"/>
    </location>
</feature>
<proteinExistence type="predicted"/>
<dbReference type="AlphaFoldDB" id="A0A9P7T322"/>
<feature type="compositionally biased region" description="Low complexity" evidence="1">
    <location>
        <begin position="299"/>
        <end position="325"/>
    </location>
</feature>
<dbReference type="EMBL" id="SRPW01000260">
    <property type="protein sequence ID" value="KAG6016278.1"/>
    <property type="molecule type" value="Genomic_DNA"/>
</dbReference>
<feature type="compositionally biased region" description="Basic and acidic residues" evidence="1">
    <location>
        <begin position="484"/>
        <end position="522"/>
    </location>
</feature>
<feature type="compositionally biased region" description="Basic and acidic residues" evidence="1">
    <location>
        <begin position="15"/>
        <end position="26"/>
    </location>
</feature>
<feature type="region of interest" description="Disordered" evidence="1">
    <location>
        <begin position="741"/>
        <end position="790"/>
    </location>
</feature>
<comment type="caution">
    <text evidence="2">The sequence shown here is derived from an EMBL/GenBank/DDBJ whole genome shotgun (WGS) entry which is preliminary data.</text>
</comment>
<feature type="region of interest" description="Disordered" evidence="1">
    <location>
        <begin position="440"/>
        <end position="713"/>
    </location>
</feature>
<feature type="compositionally biased region" description="Polar residues" evidence="1">
    <location>
        <begin position="368"/>
        <end position="399"/>
    </location>
</feature>
<feature type="compositionally biased region" description="Polar residues" evidence="1">
    <location>
        <begin position="523"/>
        <end position="532"/>
    </location>
</feature>
<evidence type="ECO:0000313" key="3">
    <source>
        <dbReference type="Proteomes" id="UP000748025"/>
    </source>
</evidence>
<feature type="compositionally biased region" description="Polar residues" evidence="1">
    <location>
        <begin position="543"/>
        <end position="566"/>
    </location>
</feature>
<feature type="region of interest" description="Disordered" evidence="1">
    <location>
        <begin position="84"/>
        <end position="117"/>
    </location>
</feature>
<feature type="compositionally biased region" description="Polar residues" evidence="1">
    <location>
        <begin position="749"/>
        <end position="768"/>
    </location>
</feature>
<feature type="compositionally biased region" description="Polar residues" evidence="1">
    <location>
        <begin position="185"/>
        <end position="199"/>
    </location>
</feature>
<feature type="region of interest" description="Disordered" evidence="1">
    <location>
        <begin position="1"/>
        <end position="31"/>
    </location>
</feature>
<feature type="compositionally biased region" description="Polar residues" evidence="1">
    <location>
        <begin position="440"/>
        <end position="454"/>
    </location>
</feature>
<feature type="region of interest" description="Disordered" evidence="1">
    <location>
        <begin position="152"/>
        <end position="417"/>
    </location>
</feature>